<accession>A0AA37TV19</accession>
<dbReference type="SUPFAM" id="SSF54523">
    <property type="entry name" value="Pili subunits"/>
    <property type="match status" value="1"/>
</dbReference>
<keyword evidence="2" id="KW-1185">Reference proteome</keyword>
<comment type="caution">
    <text evidence="1">The sequence shown here is derived from an EMBL/GenBank/DDBJ whole genome shotgun (WGS) entry which is preliminary data.</text>
</comment>
<dbReference type="Proteomes" id="UP001157439">
    <property type="component" value="Unassembled WGS sequence"/>
</dbReference>
<sequence length="166" mass="17579">MMKKQQGFTLIELVVVIIILGILSVVAAPKFINLQKDARSATLHGLKGSLEGANALVFSKAAIAGLDTNPGTTVDIGSANPPAIRYGYLQSDIGSLQEAMDIDLAIAGTGIDSEWQYVQLTHKVGADTVRIHQKGAPDNGGECYLEYTPAQTLGGQPLIEVKDKDC</sequence>
<dbReference type="Pfam" id="PF07963">
    <property type="entry name" value="N_methyl"/>
    <property type="match status" value="1"/>
</dbReference>
<protein>
    <recommendedName>
        <fullName evidence="3">MSHA pilin protein MshA</fullName>
    </recommendedName>
</protein>
<name>A0AA37TV19_9GAMM</name>
<dbReference type="NCBIfam" id="TIGR02532">
    <property type="entry name" value="IV_pilin_GFxxxE"/>
    <property type="match status" value="1"/>
</dbReference>
<dbReference type="PROSITE" id="PS00409">
    <property type="entry name" value="PROKAR_NTER_METHYL"/>
    <property type="match status" value="1"/>
</dbReference>
<organism evidence="1 2">
    <name type="scientific">Paraferrimonas haliotis</name>
    <dbReference type="NCBI Taxonomy" id="2013866"/>
    <lineage>
        <taxon>Bacteria</taxon>
        <taxon>Pseudomonadati</taxon>
        <taxon>Pseudomonadota</taxon>
        <taxon>Gammaproteobacteria</taxon>
        <taxon>Alteromonadales</taxon>
        <taxon>Ferrimonadaceae</taxon>
        <taxon>Paraferrimonas</taxon>
    </lineage>
</organism>
<dbReference type="AlphaFoldDB" id="A0AA37TV19"/>
<proteinExistence type="predicted"/>
<evidence type="ECO:0000313" key="1">
    <source>
        <dbReference type="EMBL" id="GLS82346.1"/>
    </source>
</evidence>
<dbReference type="Gene3D" id="3.30.700.10">
    <property type="entry name" value="Glycoprotein, Type 4 Pilin"/>
    <property type="match status" value="1"/>
</dbReference>
<gene>
    <name evidence="1" type="ORF">GCM10007894_03230</name>
</gene>
<evidence type="ECO:0008006" key="3">
    <source>
        <dbReference type="Google" id="ProtNLM"/>
    </source>
</evidence>
<reference evidence="1 2" key="1">
    <citation type="journal article" date="2014" name="Int. J. Syst. Evol. Microbiol.">
        <title>Complete genome sequence of Corynebacterium casei LMG S-19264T (=DSM 44701T), isolated from a smear-ripened cheese.</title>
        <authorList>
            <consortium name="US DOE Joint Genome Institute (JGI-PGF)"/>
            <person name="Walter F."/>
            <person name="Albersmeier A."/>
            <person name="Kalinowski J."/>
            <person name="Ruckert C."/>
        </authorList>
    </citation>
    <scope>NUCLEOTIDE SEQUENCE [LARGE SCALE GENOMIC DNA]</scope>
    <source>
        <strain evidence="1 2">NBRC 112785</strain>
    </source>
</reference>
<evidence type="ECO:0000313" key="2">
    <source>
        <dbReference type="Proteomes" id="UP001157439"/>
    </source>
</evidence>
<dbReference type="RefSeq" id="WP_179287535.1">
    <property type="nucleotide sequence ID" value="NZ_BSPO01000001.1"/>
</dbReference>
<dbReference type="InterPro" id="IPR012902">
    <property type="entry name" value="N_methyl_site"/>
</dbReference>
<dbReference type="EMBL" id="BSPO01000001">
    <property type="protein sequence ID" value="GLS82346.1"/>
    <property type="molecule type" value="Genomic_DNA"/>
</dbReference>
<dbReference type="InterPro" id="IPR045584">
    <property type="entry name" value="Pilin-like"/>
</dbReference>